<evidence type="ECO:0000313" key="2">
    <source>
        <dbReference type="Proteomes" id="UP000265520"/>
    </source>
</evidence>
<dbReference type="EMBL" id="LXQA010237665">
    <property type="protein sequence ID" value="MCI36813.1"/>
    <property type="molecule type" value="Genomic_DNA"/>
</dbReference>
<feature type="non-terminal residue" evidence="1">
    <location>
        <position position="58"/>
    </location>
</feature>
<organism evidence="1 2">
    <name type="scientific">Trifolium medium</name>
    <dbReference type="NCBI Taxonomy" id="97028"/>
    <lineage>
        <taxon>Eukaryota</taxon>
        <taxon>Viridiplantae</taxon>
        <taxon>Streptophyta</taxon>
        <taxon>Embryophyta</taxon>
        <taxon>Tracheophyta</taxon>
        <taxon>Spermatophyta</taxon>
        <taxon>Magnoliopsida</taxon>
        <taxon>eudicotyledons</taxon>
        <taxon>Gunneridae</taxon>
        <taxon>Pentapetalae</taxon>
        <taxon>rosids</taxon>
        <taxon>fabids</taxon>
        <taxon>Fabales</taxon>
        <taxon>Fabaceae</taxon>
        <taxon>Papilionoideae</taxon>
        <taxon>50 kb inversion clade</taxon>
        <taxon>NPAAA clade</taxon>
        <taxon>Hologalegina</taxon>
        <taxon>IRL clade</taxon>
        <taxon>Trifolieae</taxon>
        <taxon>Trifolium</taxon>
    </lineage>
</organism>
<comment type="caution">
    <text evidence="1">The sequence shown here is derived from an EMBL/GenBank/DDBJ whole genome shotgun (WGS) entry which is preliminary data.</text>
</comment>
<dbReference type="AlphaFoldDB" id="A0A392RJN8"/>
<proteinExistence type="predicted"/>
<keyword evidence="2" id="KW-1185">Reference proteome</keyword>
<accession>A0A392RJN8</accession>
<name>A0A392RJN8_9FABA</name>
<reference evidence="1 2" key="1">
    <citation type="journal article" date="2018" name="Front. Plant Sci.">
        <title>Red Clover (Trifolium pratense) and Zigzag Clover (T. medium) - A Picture of Genomic Similarities and Differences.</title>
        <authorList>
            <person name="Dluhosova J."/>
            <person name="Istvanek J."/>
            <person name="Nedelnik J."/>
            <person name="Repkova J."/>
        </authorList>
    </citation>
    <scope>NUCLEOTIDE SEQUENCE [LARGE SCALE GENOMIC DNA]</scope>
    <source>
        <strain evidence="2">cv. 10/8</strain>
        <tissue evidence="1">Leaf</tissue>
    </source>
</reference>
<sequence length="58" mass="6679">MNQLKGMWSRERNPALEERLSSKCLAALKYQHTHNLLPTNDWIRADNESHNPCFAPGS</sequence>
<dbReference type="Proteomes" id="UP000265520">
    <property type="component" value="Unassembled WGS sequence"/>
</dbReference>
<evidence type="ECO:0000313" key="1">
    <source>
        <dbReference type="EMBL" id="MCI36813.1"/>
    </source>
</evidence>
<protein>
    <submittedName>
        <fullName evidence="1">Uncharacterized protein</fullName>
    </submittedName>
</protein>